<feature type="region of interest" description="Disordered" evidence="1">
    <location>
        <begin position="71"/>
        <end position="105"/>
    </location>
</feature>
<protein>
    <submittedName>
        <fullName evidence="2">Uncharacterized protein</fullName>
    </submittedName>
</protein>
<dbReference type="AlphaFoldDB" id="A0A176XHG1"/>
<evidence type="ECO:0000313" key="2">
    <source>
        <dbReference type="EMBL" id="OAE49157.1"/>
    </source>
</evidence>
<gene>
    <name evidence="2" type="ORF">A7J57_00625</name>
</gene>
<sequence length="105" mass="11000">MAISVPSLAAEAVPARAGLPFDADDQNRQRTGGFTGPIRLNKQGKFAGQQVSTCLGPRACSRAVRLDRPLRGATAALKRPAAGSDRSNKKGSPARARYLSPAGRN</sequence>
<accession>A0A176XHG1</accession>
<proteinExistence type="predicted"/>
<name>A0A176XHG1_AGRTU</name>
<dbReference type="Proteomes" id="UP000077098">
    <property type="component" value="Unassembled WGS sequence"/>
</dbReference>
<dbReference type="EMBL" id="LXPS01000003">
    <property type="protein sequence ID" value="OAE49157.1"/>
    <property type="molecule type" value="Genomic_DNA"/>
</dbReference>
<organism evidence="2 3">
    <name type="scientific">Agrobacterium tumefaciens</name>
    <dbReference type="NCBI Taxonomy" id="358"/>
    <lineage>
        <taxon>Bacteria</taxon>
        <taxon>Pseudomonadati</taxon>
        <taxon>Pseudomonadota</taxon>
        <taxon>Alphaproteobacteria</taxon>
        <taxon>Hyphomicrobiales</taxon>
        <taxon>Rhizobiaceae</taxon>
        <taxon>Rhizobium/Agrobacterium group</taxon>
        <taxon>Agrobacterium</taxon>
        <taxon>Agrobacterium tumefaciens complex</taxon>
    </lineage>
</organism>
<reference evidence="2 3" key="1">
    <citation type="submission" date="2016-05" db="EMBL/GenBank/DDBJ databases">
        <authorList>
            <person name="Lavstsen T."/>
            <person name="Jespersen J.S."/>
        </authorList>
    </citation>
    <scope>NUCLEOTIDE SEQUENCE [LARGE SCALE GENOMIC DNA]</scope>
    <source>
        <strain evidence="2 3">KCJ1736</strain>
    </source>
</reference>
<feature type="region of interest" description="Disordered" evidence="1">
    <location>
        <begin position="14"/>
        <end position="40"/>
    </location>
</feature>
<comment type="caution">
    <text evidence="2">The sequence shown here is derived from an EMBL/GenBank/DDBJ whole genome shotgun (WGS) entry which is preliminary data.</text>
</comment>
<evidence type="ECO:0000313" key="3">
    <source>
        <dbReference type="Proteomes" id="UP000077098"/>
    </source>
</evidence>
<evidence type="ECO:0000256" key="1">
    <source>
        <dbReference type="SAM" id="MobiDB-lite"/>
    </source>
</evidence>